<dbReference type="AlphaFoldDB" id="A0AA35R2F6"/>
<protein>
    <submittedName>
        <fullName evidence="2">Uncharacterized protein</fullName>
    </submittedName>
</protein>
<name>A0AA35R2F6_GEOBA</name>
<feature type="compositionally biased region" description="Basic and acidic residues" evidence="1">
    <location>
        <begin position="358"/>
        <end position="372"/>
    </location>
</feature>
<reference evidence="2" key="1">
    <citation type="submission" date="2023-03" db="EMBL/GenBank/DDBJ databases">
        <authorList>
            <person name="Steffen K."/>
            <person name="Cardenas P."/>
        </authorList>
    </citation>
    <scope>NUCLEOTIDE SEQUENCE</scope>
</reference>
<feature type="region of interest" description="Disordered" evidence="1">
    <location>
        <begin position="585"/>
        <end position="619"/>
    </location>
</feature>
<feature type="region of interest" description="Disordered" evidence="1">
    <location>
        <begin position="314"/>
        <end position="453"/>
    </location>
</feature>
<dbReference type="Proteomes" id="UP001174909">
    <property type="component" value="Unassembled WGS sequence"/>
</dbReference>
<feature type="compositionally biased region" description="Basic and acidic residues" evidence="1">
    <location>
        <begin position="326"/>
        <end position="337"/>
    </location>
</feature>
<evidence type="ECO:0000256" key="1">
    <source>
        <dbReference type="SAM" id="MobiDB-lite"/>
    </source>
</evidence>
<feature type="compositionally biased region" description="Polar residues" evidence="1">
    <location>
        <begin position="588"/>
        <end position="608"/>
    </location>
</feature>
<evidence type="ECO:0000313" key="3">
    <source>
        <dbReference type="Proteomes" id="UP001174909"/>
    </source>
</evidence>
<gene>
    <name evidence="2" type="ORF">GBAR_LOCUS3149</name>
</gene>
<proteinExistence type="predicted"/>
<dbReference type="EMBL" id="CASHTH010000430">
    <property type="protein sequence ID" value="CAI8001277.1"/>
    <property type="molecule type" value="Genomic_DNA"/>
</dbReference>
<sequence length="714" mass="78929">MATGHGHILQQGFGEDDLLALVDALYPVSKKYLHLGLQIGVKKEEIDKVKYADPTMRLLEVIKLRLRVSEPLTWSMIDQALRSSSINESQLADSIQRDGLKSKYEKASVKDGKSRRVREDGPSSALLEYQFSAESYTDPSPSSENEESLCESDLGAIDNALHPVCNKYVFLGLLIGVSRRDIEIIEARYEDPSRCLLEILSLRLKEAKPLTWGAVDKALRSRLINESRLADEILENKSWPRFEVRTGLEHVKQETSAGNAAKEEDGDILFHHTSASQTQETEFNTHHAVTCEGKTKRITLSPTISKVDEVLKDDSEPVKSLTSSKRHPEEVGTRTELDAAEEETERAQGDESMLSGNDNRRTKWEESEKKEASSINGAANAPFCGSKDERIPEKPVFSKAIKSGTPLTSQATRSVFRHDDSKRNTSETDSSSSSETDNESSPERDKLRGQLTPEHNKKLTKIFKRFFGELCCAITSPAKTAAQLQRQPGLISQSLMKNILRSPESEMDKTISLVSSLGQKIKSRPDKILTLITGLLEIPDLEEVGRRMLTDTDKVCPRRTATSYPCSPGNVDSKAALESHIKGPAHDLTTSQDTPSPAASISTGSMATPSPEVSAPTPTLHLSPVLQRYREYLQSYYKARALAPADKFLPTMNAPYIDLAMVSKTLYKDGIHQYVSPLRMGRLAESCEGQAASQVCIGRRSSGNGKEYLCLGGM</sequence>
<feature type="compositionally biased region" description="Basic and acidic residues" evidence="1">
    <location>
        <begin position="416"/>
        <end position="426"/>
    </location>
</feature>
<keyword evidence="3" id="KW-1185">Reference proteome</keyword>
<organism evidence="2 3">
    <name type="scientific">Geodia barretti</name>
    <name type="common">Barrett's horny sponge</name>
    <dbReference type="NCBI Taxonomy" id="519541"/>
    <lineage>
        <taxon>Eukaryota</taxon>
        <taxon>Metazoa</taxon>
        <taxon>Porifera</taxon>
        <taxon>Demospongiae</taxon>
        <taxon>Heteroscleromorpha</taxon>
        <taxon>Tetractinellida</taxon>
        <taxon>Astrophorina</taxon>
        <taxon>Geodiidae</taxon>
        <taxon>Geodia</taxon>
    </lineage>
</organism>
<comment type="caution">
    <text evidence="2">The sequence shown here is derived from an EMBL/GenBank/DDBJ whole genome shotgun (WGS) entry which is preliminary data.</text>
</comment>
<evidence type="ECO:0000313" key="2">
    <source>
        <dbReference type="EMBL" id="CAI8001277.1"/>
    </source>
</evidence>
<accession>A0AA35R2F6</accession>